<dbReference type="Proteomes" id="UP000412311">
    <property type="component" value="Unassembled WGS sequence"/>
</dbReference>
<organism evidence="1 2">
    <name type="scientific">Pseudomonas fluorescens</name>
    <dbReference type="NCBI Taxonomy" id="294"/>
    <lineage>
        <taxon>Bacteria</taxon>
        <taxon>Pseudomonadati</taxon>
        <taxon>Pseudomonadota</taxon>
        <taxon>Gammaproteobacteria</taxon>
        <taxon>Pseudomonadales</taxon>
        <taxon>Pseudomonadaceae</taxon>
        <taxon>Pseudomonas</taxon>
    </lineage>
</organism>
<proteinExistence type="predicted"/>
<protein>
    <submittedName>
        <fullName evidence="1">Uncharacterized protein</fullName>
    </submittedName>
</protein>
<sequence length="29" mass="3379">MPEEKVVMYESPDAASIQNARGRRWCRPT</sequence>
<reference evidence="1 2" key="1">
    <citation type="submission" date="2019-09" db="EMBL/GenBank/DDBJ databases">
        <authorList>
            <person name="Chandra G."/>
            <person name="Truman W A."/>
        </authorList>
    </citation>
    <scope>NUCLEOTIDE SEQUENCE [LARGE SCALE GENOMIC DNA]</scope>
    <source>
        <strain evidence="1">PS925</strain>
    </source>
</reference>
<evidence type="ECO:0000313" key="1">
    <source>
        <dbReference type="EMBL" id="VVQ11425.1"/>
    </source>
</evidence>
<gene>
    <name evidence="1" type="ORF">PS925_03505</name>
</gene>
<dbReference type="AlphaFoldDB" id="A0A5E7UM02"/>
<accession>A0A5E7UM02</accession>
<evidence type="ECO:0000313" key="2">
    <source>
        <dbReference type="Proteomes" id="UP000412311"/>
    </source>
</evidence>
<name>A0A5E7UM02_PSEFL</name>
<dbReference type="EMBL" id="CABVJG010000010">
    <property type="protein sequence ID" value="VVQ11425.1"/>
    <property type="molecule type" value="Genomic_DNA"/>
</dbReference>